<sequence>MLKPLVYPFWPPIEYPYSVHDRVITDFIIQSWDVDRCGVSYRGRFIHFRPEDVALVLGLKCHGHLVDYYNDDGWFKEAIIGYEPKYPQTYLRLFKWEIKNFIIRGLVGKVHLLVPETLAEQELLVASHGSNVQSDQEPEHLRDRVSHLEAEL</sequence>
<dbReference type="AlphaFoldDB" id="A0AAV7EN62"/>
<keyword evidence="2" id="KW-1185">Reference proteome</keyword>
<gene>
    <name evidence="1" type="ORF">H6P81_009851</name>
</gene>
<name>A0AAV7EN62_ARIFI</name>
<comment type="caution">
    <text evidence="1">The sequence shown here is derived from an EMBL/GenBank/DDBJ whole genome shotgun (WGS) entry which is preliminary data.</text>
</comment>
<dbReference type="Proteomes" id="UP000825729">
    <property type="component" value="Unassembled WGS sequence"/>
</dbReference>
<proteinExistence type="predicted"/>
<protein>
    <submittedName>
        <fullName evidence="1">Uncharacterized protein</fullName>
    </submittedName>
</protein>
<reference evidence="1 2" key="1">
    <citation type="submission" date="2021-07" db="EMBL/GenBank/DDBJ databases">
        <title>The Aristolochia fimbriata genome: insights into angiosperm evolution, floral development and chemical biosynthesis.</title>
        <authorList>
            <person name="Jiao Y."/>
        </authorList>
    </citation>
    <scope>NUCLEOTIDE SEQUENCE [LARGE SCALE GENOMIC DNA]</scope>
    <source>
        <strain evidence="1">IBCAS-2021</strain>
        <tissue evidence="1">Leaf</tissue>
    </source>
</reference>
<organism evidence="1 2">
    <name type="scientific">Aristolochia fimbriata</name>
    <name type="common">White veined hardy Dutchman's pipe vine</name>
    <dbReference type="NCBI Taxonomy" id="158543"/>
    <lineage>
        <taxon>Eukaryota</taxon>
        <taxon>Viridiplantae</taxon>
        <taxon>Streptophyta</taxon>
        <taxon>Embryophyta</taxon>
        <taxon>Tracheophyta</taxon>
        <taxon>Spermatophyta</taxon>
        <taxon>Magnoliopsida</taxon>
        <taxon>Magnoliidae</taxon>
        <taxon>Piperales</taxon>
        <taxon>Aristolochiaceae</taxon>
        <taxon>Aristolochia</taxon>
    </lineage>
</organism>
<evidence type="ECO:0000313" key="2">
    <source>
        <dbReference type="Proteomes" id="UP000825729"/>
    </source>
</evidence>
<evidence type="ECO:0000313" key="1">
    <source>
        <dbReference type="EMBL" id="KAG9449886.1"/>
    </source>
</evidence>
<accession>A0AAV7EN62</accession>
<dbReference type="EMBL" id="JAINDJ010000004">
    <property type="protein sequence ID" value="KAG9449886.1"/>
    <property type="molecule type" value="Genomic_DNA"/>
</dbReference>